<protein>
    <submittedName>
        <fullName evidence="2">Uncharacterized protein</fullName>
    </submittedName>
</protein>
<feature type="compositionally biased region" description="Acidic residues" evidence="1">
    <location>
        <begin position="52"/>
        <end position="64"/>
    </location>
</feature>
<dbReference type="PANTHER" id="PTHR21723">
    <property type="entry name" value="RESISTANCE TO INHIBITORS OF CHOLINESTERASE PROTEIN 3 RIC3"/>
    <property type="match status" value="1"/>
</dbReference>
<dbReference type="InterPro" id="IPR026160">
    <property type="entry name" value="Ric3"/>
</dbReference>
<name>A0ABN9KY07_9NEOB</name>
<evidence type="ECO:0000313" key="2">
    <source>
        <dbReference type="EMBL" id="CAJ0928358.1"/>
    </source>
</evidence>
<sequence>MPWRKIIHRLGPDKDRENNVSNDEEQQLLQRLKEITRVMKEGKILDGISPEQEAEEAPYMEEWEGLPRRDVSSLRRDRGQEETQYDPGGPSLLDQPSAEEIAEQMEFMEDYNRYLH</sequence>
<feature type="region of interest" description="Disordered" evidence="1">
    <location>
        <begin position="1"/>
        <end position="25"/>
    </location>
</feature>
<reference evidence="2" key="1">
    <citation type="submission" date="2023-07" db="EMBL/GenBank/DDBJ databases">
        <authorList>
            <person name="Stuckert A."/>
        </authorList>
    </citation>
    <scope>NUCLEOTIDE SEQUENCE</scope>
</reference>
<proteinExistence type="predicted"/>
<accession>A0ABN9KY07</accession>
<feature type="compositionally biased region" description="Basic and acidic residues" evidence="1">
    <location>
        <begin position="65"/>
        <end position="81"/>
    </location>
</feature>
<feature type="region of interest" description="Disordered" evidence="1">
    <location>
        <begin position="44"/>
        <end position="98"/>
    </location>
</feature>
<dbReference type="EMBL" id="CAUEEQ010005059">
    <property type="protein sequence ID" value="CAJ0928358.1"/>
    <property type="molecule type" value="Genomic_DNA"/>
</dbReference>
<dbReference type="PANTHER" id="PTHR21723:SF3">
    <property type="entry name" value="PROTEIN RIC-3"/>
    <property type="match status" value="1"/>
</dbReference>
<evidence type="ECO:0000313" key="3">
    <source>
        <dbReference type="Proteomes" id="UP001176940"/>
    </source>
</evidence>
<comment type="caution">
    <text evidence="2">The sequence shown here is derived from an EMBL/GenBank/DDBJ whole genome shotgun (WGS) entry which is preliminary data.</text>
</comment>
<keyword evidence="3" id="KW-1185">Reference proteome</keyword>
<dbReference type="Proteomes" id="UP001176940">
    <property type="component" value="Unassembled WGS sequence"/>
</dbReference>
<gene>
    <name evidence="2" type="ORF">RIMI_LOCUS3386208</name>
</gene>
<organism evidence="2 3">
    <name type="scientific">Ranitomeya imitator</name>
    <name type="common">mimic poison frog</name>
    <dbReference type="NCBI Taxonomy" id="111125"/>
    <lineage>
        <taxon>Eukaryota</taxon>
        <taxon>Metazoa</taxon>
        <taxon>Chordata</taxon>
        <taxon>Craniata</taxon>
        <taxon>Vertebrata</taxon>
        <taxon>Euteleostomi</taxon>
        <taxon>Amphibia</taxon>
        <taxon>Batrachia</taxon>
        <taxon>Anura</taxon>
        <taxon>Neobatrachia</taxon>
        <taxon>Hyloidea</taxon>
        <taxon>Dendrobatidae</taxon>
        <taxon>Dendrobatinae</taxon>
        <taxon>Ranitomeya</taxon>
    </lineage>
</organism>
<evidence type="ECO:0000256" key="1">
    <source>
        <dbReference type="SAM" id="MobiDB-lite"/>
    </source>
</evidence>